<dbReference type="EMBL" id="FNIC01000001">
    <property type="protein sequence ID" value="SDM79660.1"/>
    <property type="molecule type" value="Genomic_DNA"/>
</dbReference>
<gene>
    <name evidence="1" type="ORF">SAMN05192576_0951</name>
</gene>
<organism evidence="1 2">
    <name type="scientific">Nocardioides szechwanensis</name>
    <dbReference type="NCBI Taxonomy" id="1005944"/>
    <lineage>
        <taxon>Bacteria</taxon>
        <taxon>Bacillati</taxon>
        <taxon>Actinomycetota</taxon>
        <taxon>Actinomycetes</taxon>
        <taxon>Propionibacteriales</taxon>
        <taxon>Nocardioidaceae</taxon>
        <taxon>Nocardioides</taxon>
    </lineage>
</organism>
<dbReference type="Proteomes" id="UP000199004">
    <property type="component" value="Unassembled WGS sequence"/>
</dbReference>
<name>A0A1G9W590_9ACTN</name>
<evidence type="ECO:0000313" key="1">
    <source>
        <dbReference type="EMBL" id="SDM79660.1"/>
    </source>
</evidence>
<dbReference type="AlphaFoldDB" id="A0A1G9W590"/>
<dbReference type="RefSeq" id="WP_143016089.1">
    <property type="nucleotide sequence ID" value="NZ_BKAE01000002.1"/>
</dbReference>
<protein>
    <submittedName>
        <fullName evidence="1">Uncharacterized protein</fullName>
    </submittedName>
</protein>
<evidence type="ECO:0000313" key="2">
    <source>
        <dbReference type="Proteomes" id="UP000199004"/>
    </source>
</evidence>
<dbReference type="STRING" id="1005944.SAMN05192576_0951"/>
<accession>A0A1G9W590</accession>
<dbReference type="OrthoDB" id="1551235at2"/>
<proteinExistence type="predicted"/>
<reference evidence="2" key="1">
    <citation type="submission" date="2016-10" db="EMBL/GenBank/DDBJ databases">
        <authorList>
            <person name="Varghese N."/>
            <person name="Submissions S."/>
        </authorList>
    </citation>
    <scope>NUCLEOTIDE SEQUENCE [LARGE SCALE GENOMIC DNA]</scope>
    <source>
        <strain evidence="2">CGMCC 1.11147</strain>
    </source>
</reference>
<keyword evidence="2" id="KW-1185">Reference proteome</keyword>
<sequence length="230" mass="25417">MSLRKGQTATPKVQRPRDDIEAALRRRVKFLRASAAAYDDGDHDEALRMSVDLRALLHYGSSRPLLHELGLIKTLQYVDSAPERPPSSPGTVHMWGGGLTVLEVAFGEGGDTDGSVVPRYATGGPEGPPTNVRHRTYTEWWKTRLVVTAEDGRWFSRSFLVTQMANTEGAHTDAYLDGDYQALQEQVSSWHTSGANGVPKPVSSDVGRASVRQITWELLRTLEESCPELM</sequence>